<proteinExistence type="predicted"/>
<dbReference type="Gene3D" id="3.40.630.30">
    <property type="match status" value="1"/>
</dbReference>
<evidence type="ECO:0000313" key="3">
    <source>
        <dbReference type="Proteomes" id="UP001501004"/>
    </source>
</evidence>
<gene>
    <name evidence="2" type="ORF">GCM10022239_12410</name>
</gene>
<comment type="caution">
    <text evidence="2">The sequence shown here is derived from an EMBL/GenBank/DDBJ whole genome shotgun (WGS) entry which is preliminary data.</text>
</comment>
<dbReference type="Pfam" id="PF13302">
    <property type="entry name" value="Acetyltransf_3"/>
    <property type="match status" value="1"/>
</dbReference>
<dbReference type="InterPro" id="IPR051531">
    <property type="entry name" value="N-acetyltransferase"/>
</dbReference>
<dbReference type="PANTHER" id="PTHR43792">
    <property type="entry name" value="GNAT FAMILY, PUTATIVE (AFU_ORTHOLOGUE AFUA_3G00765)-RELATED-RELATED"/>
    <property type="match status" value="1"/>
</dbReference>
<evidence type="ECO:0000313" key="2">
    <source>
        <dbReference type="EMBL" id="GAA3738310.1"/>
    </source>
</evidence>
<dbReference type="RefSeq" id="WP_344754829.1">
    <property type="nucleotide sequence ID" value="NZ_BAABAE010000003.1"/>
</dbReference>
<protein>
    <recommendedName>
        <fullName evidence="1">N-acetyltransferase domain-containing protein</fullName>
    </recommendedName>
</protein>
<dbReference type="Proteomes" id="UP001501004">
    <property type="component" value="Unassembled WGS sequence"/>
</dbReference>
<keyword evidence="3" id="KW-1185">Reference proteome</keyword>
<name>A0ABP7FG49_9MICO</name>
<dbReference type="SUPFAM" id="SSF55729">
    <property type="entry name" value="Acyl-CoA N-acyltransferases (Nat)"/>
    <property type="match status" value="1"/>
</dbReference>
<evidence type="ECO:0000259" key="1">
    <source>
        <dbReference type="PROSITE" id="PS51186"/>
    </source>
</evidence>
<dbReference type="InterPro" id="IPR016181">
    <property type="entry name" value="Acyl_CoA_acyltransferase"/>
</dbReference>
<dbReference type="InterPro" id="IPR000182">
    <property type="entry name" value="GNAT_dom"/>
</dbReference>
<dbReference type="EMBL" id="BAABAE010000003">
    <property type="protein sequence ID" value="GAA3738310.1"/>
    <property type="molecule type" value="Genomic_DNA"/>
</dbReference>
<accession>A0ABP7FG49</accession>
<dbReference type="PROSITE" id="PS51186">
    <property type="entry name" value="GNAT"/>
    <property type="match status" value="1"/>
</dbReference>
<sequence>MQPFTLEAGPLLLDQPVAADVDAIARYCQDPVFERFMTLPWPYERKDAEFFVNEYVPGGWSRGDEVTWAIREGGEFLGVVGLRETNSMIGFWLGAEHRGHGYMPLAVSAVVDWVFTSRWLESIRWEAVVGNTASLAVARRAGFRYTGVEPAIVVRRDRSRPDSWQAVLHAADDRTPKPGWPGT</sequence>
<reference evidence="3" key="1">
    <citation type="journal article" date="2019" name="Int. J. Syst. Evol. Microbiol.">
        <title>The Global Catalogue of Microorganisms (GCM) 10K type strain sequencing project: providing services to taxonomists for standard genome sequencing and annotation.</title>
        <authorList>
            <consortium name="The Broad Institute Genomics Platform"/>
            <consortium name="The Broad Institute Genome Sequencing Center for Infectious Disease"/>
            <person name="Wu L."/>
            <person name="Ma J."/>
        </authorList>
    </citation>
    <scope>NUCLEOTIDE SEQUENCE [LARGE SCALE GENOMIC DNA]</scope>
    <source>
        <strain evidence="3">JCM 16949</strain>
    </source>
</reference>
<organism evidence="2 3">
    <name type="scientific">Leifsonella bigeumensis</name>
    <dbReference type="NCBI Taxonomy" id="433643"/>
    <lineage>
        <taxon>Bacteria</taxon>
        <taxon>Bacillati</taxon>
        <taxon>Actinomycetota</taxon>
        <taxon>Actinomycetes</taxon>
        <taxon>Micrococcales</taxon>
        <taxon>Microbacteriaceae</taxon>
        <taxon>Leifsonella</taxon>
    </lineage>
</organism>
<feature type="domain" description="N-acetyltransferase" evidence="1">
    <location>
        <begin position="23"/>
        <end position="161"/>
    </location>
</feature>